<dbReference type="InterPro" id="IPR000522">
    <property type="entry name" value="ABC_transptr_permease_BtuC"/>
</dbReference>
<proteinExistence type="inferred from homology"/>
<evidence type="ECO:0000256" key="2">
    <source>
        <dbReference type="ARBA" id="ARBA00007935"/>
    </source>
</evidence>
<reference evidence="8 9" key="1">
    <citation type="submission" date="2019-03" db="EMBL/GenBank/DDBJ databases">
        <title>Genomic Encyclopedia of Archaeal and Bacterial Type Strains, Phase II (KMG-II): from individual species to whole genera.</title>
        <authorList>
            <person name="Goeker M."/>
        </authorList>
    </citation>
    <scope>NUCLEOTIDE SEQUENCE [LARGE SCALE GENOMIC DNA]</scope>
    <source>
        <strain evidence="8 9">DSM 45499</strain>
    </source>
</reference>
<comment type="similarity">
    <text evidence="2">Belongs to the binding-protein-dependent transport system permease family. FecCD subfamily.</text>
</comment>
<gene>
    <name evidence="8" type="ORF">CLV71_109162</name>
</gene>
<dbReference type="GO" id="GO:0022857">
    <property type="term" value="F:transmembrane transporter activity"/>
    <property type="evidence" value="ECO:0007669"/>
    <property type="project" value="InterPro"/>
</dbReference>
<evidence type="ECO:0000256" key="5">
    <source>
        <dbReference type="ARBA" id="ARBA00022692"/>
    </source>
</evidence>
<evidence type="ECO:0000313" key="8">
    <source>
        <dbReference type="EMBL" id="TDV47927.1"/>
    </source>
</evidence>
<protein>
    <submittedName>
        <fullName evidence="8">FecCD transport family protein</fullName>
    </submittedName>
</protein>
<dbReference type="Gene3D" id="1.10.3470.10">
    <property type="entry name" value="ABC transporter involved in vitamin B12 uptake, BtuC"/>
    <property type="match status" value="1"/>
</dbReference>
<dbReference type="SUPFAM" id="SSF81345">
    <property type="entry name" value="ABC transporter involved in vitamin B12 uptake, BtuC"/>
    <property type="match status" value="1"/>
</dbReference>
<keyword evidence="7" id="KW-0472">Membrane</keyword>
<evidence type="ECO:0000256" key="1">
    <source>
        <dbReference type="ARBA" id="ARBA00004651"/>
    </source>
</evidence>
<keyword evidence="6" id="KW-1133">Transmembrane helix</keyword>
<dbReference type="GO" id="GO:0005886">
    <property type="term" value="C:plasma membrane"/>
    <property type="evidence" value="ECO:0007669"/>
    <property type="project" value="UniProtKB-SubCell"/>
</dbReference>
<dbReference type="EMBL" id="SOCP01000009">
    <property type="protein sequence ID" value="TDV47927.1"/>
    <property type="molecule type" value="Genomic_DNA"/>
</dbReference>
<dbReference type="Proteomes" id="UP000294927">
    <property type="component" value="Unassembled WGS sequence"/>
</dbReference>
<keyword evidence="9" id="KW-1185">Reference proteome</keyword>
<organism evidence="8 9">
    <name type="scientific">Actinophytocola oryzae</name>
    <dbReference type="NCBI Taxonomy" id="502181"/>
    <lineage>
        <taxon>Bacteria</taxon>
        <taxon>Bacillati</taxon>
        <taxon>Actinomycetota</taxon>
        <taxon>Actinomycetes</taxon>
        <taxon>Pseudonocardiales</taxon>
        <taxon>Pseudonocardiaceae</taxon>
    </lineage>
</organism>
<keyword evidence="5" id="KW-0812">Transmembrane</keyword>
<comment type="caution">
    <text evidence="8">The sequence shown here is derived from an EMBL/GenBank/DDBJ whole genome shotgun (WGS) entry which is preliminary data.</text>
</comment>
<sequence length="55" mass="5415">MPAAGFTGASLLLVADLVARHVLPTELPTGVVTGAVGAPYLLWLLATANRAGSGG</sequence>
<evidence type="ECO:0000313" key="9">
    <source>
        <dbReference type="Proteomes" id="UP000294927"/>
    </source>
</evidence>
<evidence type="ECO:0000256" key="3">
    <source>
        <dbReference type="ARBA" id="ARBA00022448"/>
    </source>
</evidence>
<name>A0A4R7VFN0_9PSEU</name>
<evidence type="ECO:0000256" key="6">
    <source>
        <dbReference type="ARBA" id="ARBA00022989"/>
    </source>
</evidence>
<keyword evidence="4" id="KW-1003">Cell membrane</keyword>
<evidence type="ECO:0000256" key="4">
    <source>
        <dbReference type="ARBA" id="ARBA00022475"/>
    </source>
</evidence>
<accession>A0A4R7VFN0</accession>
<dbReference type="AlphaFoldDB" id="A0A4R7VFN0"/>
<keyword evidence="3" id="KW-0813">Transport</keyword>
<dbReference type="InterPro" id="IPR037294">
    <property type="entry name" value="ABC_BtuC-like"/>
</dbReference>
<comment type="subcellular location">
    <subcellularLocation>
        <location evidence="1">Cell membrane</location>
        <topology evidence="1">Multi-pass membrane protein</topology>
    </subcellularLocation>
</comment>
<dbReference type="Pfam" id="PF01032">
    <property type="entry name" value="FecCD"/>
    <property type="match status" value="1"/>
</dbReference>
<evidence type="ECO:0000256" key="7">
    <source>
        <dbReference type="ARBA" id="ARBA00023136"/>
    </source>
</evidence>